<dbReference type="PROSITE" id="PS50878">
    <property type="entry name" value="RT_POL"/>
    <property type="match status" value="1"/>
</dbReference>
<reference evidence="2 3" key="1">
    <citation type="submission" date="2020-08" db="EMBL/GenBank/DDBJ databases">
        <authorList>
            <person name="Koutsovoulos G."/>
            <person name="Danchin GJ E."/>
        </authorList>
    </citation>
    <scope>NUCLEOTIDE SEQUENCE [LARGE SCALE GENOMIC DNA]</scope>
</reference>
<dbReference type="AlphaFoldDB" id="A0A6V7UFP5"/>
<dbReference type="Pfam" id="PF00078">
    <property type="entry name" value="RVT_1"/>
    <property type="match status" value="1"/>
</dbReference>
<evidence type="ECO:0000259" key="1">
    <source>
        <dbReference type="PROSITE" id="PS50878"/>
    </source>
</evidence>
<evidence type="ECO:0000313" key="3">
    <source>
        <dbReference type="Proteomes" id="UP000580250"/>
    </source>
</evidence>
<dbReference type="PANTHER" id="PTHR37984">
    <property type="entry name" value="PROTEIN CBG26694"/>
    <property type="match status" value="1"/>
</dbReference>
<dbReference type="InterPro" id="IPR050951">
    <property type="entry name" value="Retrovirus_Pol_polyprotein"/>
</dbReference>
<organism evidence="2 3">
    <name type="scientific">Meloidogyne enterolobii</name>
    <name type="common">Root-knot nematode worm</name>
    <name type="synonym">Meloidogyne mayaguensis</name>
    <dbReference type="NCBI Taxonomy" id="390850"/>
    <lineage>
        <taxon>Eukaryota</taxon>
        <taxon>Metazoa</taxon>
        <taxon>Ecdysozoa</taxon>
        <taxon>Nematoda</taxon>
        <taxon>Chromadorea</taxon>
        <taxon>Rhabditida</taxon>
        <taxon>Tylenchina</taxon>
        <taxon>Tylenchomorpha</taxon>
        <taxon>Tylenchoidea</taxon>
        <taxon>Meloidogynidae</taxon>
        <taxon>Meloidogyninae</taxon>
        <taxon>Meloidogyne</taxon>
    </lineage>
</organism>
<dbReference type="EMBL" id="CAJEWN010000059">
    <property type="protein sequence ID" value="CAD2155480.1"/>
    <property type="molecule type" value="Genomic_DNA"/>
</dbReference>
<dbReference type="SUPFAM" id="SSF56672">
    <property type="entry name" value="DNA/RNA polymerases"/>
    <property type="match status" value="1"/>
</dbReference>
<dbReference type="Gene3D" id="3.30.70.270">
    <property type="match status" value="1"/>
</dbReference>
<dbReference type="CDD" id="cd01647">
    <property type="entry name" value="RT_LTR"/>
    <property type="match status" value="1"/>
</dbReference>
<comment type="caution">
    <text evidence="2">The sequence shown here is derived from an EMBL/GenBank/DDBJ whole genome shotgun (WGS) entry which is preliminary data.</text>
</comment>
<dbReference type="Proteomes" id="UP000580250">
    <property type="component" value="Unassembled WGS sequence"/>
</dbReference>
<feature type="domain" description="Reverse transcriptase" evidence="1">
    <location>
        <begin position="1"/>
        <end position="156"/>
    </location>
</feature>
<accession>A0A6V7UFP5</accession>
<dbReference type="InterPro" id="IPR043502">
    <property type="entry name" value="DNA/RNA_pol_sf"/>
</dbReference>
<dbReference type="PANTHER" id="PTHR37984:SF5">
    <property type="entry name" value="PROTEIN NYNRIN-LIKE"/>
    <property type="match status" value="1"/>
</dbReference>
<gene>
    <name evidence="2" type="ORF">MENT_LOCUS11880</name>
</gene>
<evidence type="ECO:0000313" key="2">
    <source>
        <dbReference type="EMBL" id="CAD2155480.1"/>
    </source>
</evidence>
<dbReference type="InterPro" id="IPR000477">
    <property type="entry name" value="RT_dom"/>
</dbReference>
<dbReference type="Gene3D" id="3.10.10.10">
    <property type="entry name" value="HIV Type 1 Reverse Transcriptase, subunit A, domain 1"/>
    <property type="match status" value="1"/>
</dbReference>
<dbReference type="InterPro" id="IPR043128">
    <property type="entry name" value="Rev_trsase/Diguanyl_cyclase"/>
</dbReference>
<sequence length="156" mass="17653">MGAIRPIEFADWAAPILAVKKANGKIRVCIDYSTGLNEALELNKYPLPTPQEIWSEMHGNKIFSQLDLRDAYLQVELDSDSKKLANINTHMGIFEVQRLPFGVKSAPAIFQKLMDELISGLKGVFAYLDDLIIGSENETEHKKFLFNYSEESKNMD</sequence>
<name>A0A6V7UFP5_MELEN</name>
<protein>
    <recommendedName>
        <fullName evidence="1">Reverse transcriptase domain-containing protein</fullName>
    </recommendedName>
</protein>
<dbReference type="OrthoDB" id="5919961at2759"/>
<proteinExistence type="predicted"/>